<evidence type="ECO:0000256" key="15">
    <source>
        <dbReference type="ARBA" id="ARBA00023136"/>
    </source>
</evidence>
<feature type="domain" description="KEN" evidence="24">
    <location>
        <begin position="1156"/>
        <end position="1286"/>
    </location>
</feature>
<dbReference type="InterPro" id="IPR008271">
    <property type="entry name" value="Ser/Thr_kinase_AS"/>
</dbReference>
<dbReference type="HOGENOM" id="CLU_004875_2_1_1"/>
<dbReference type="PROSITE" id="PS51392">
    <property type="entry name" value="KEN"/>
    <property type="match status" value="1"/>
</dbReference>
<dbReference type="GO" id="GO:0036498">
    <property type="term" value="P:IRE1-mediated unfolded protein response"/>
    <property type="evidence" value="ECO:0007669"/>
    <property type="project" value="TreeGrafter"/>
</dbReference>
<dbReference type="EMBL" id="CH981524">
    <property type="protein sequence ID" value="EDK42674.1"/>
    <property type="molecule type" value="Genomic_DNA"/>
</dbReference>
<accession>A5DU16</accession>
<dbReference type="InterPro" id="IPR018391">
    <property type="entry name" value="PQQ_b-propeller_rpt"/>
</dbReference>
<feature type="compositionally biased region" description="Polar residues" evidence="21">
    <location>
        <begin position="703"/>
        <end position="714"/>
    </location>
</feature>
<keyword evidence="4" id="KW-0723">Serine/threonine-protein kinase</keyword>
<feature type="compositionally biased region" description="Basic residues" evidence="21">
    <location>
        <begin position="722"/>
        <end position="743"/>
    </location>
</feature>
<feature type="compositionally biased region" description="Low complexity" evidence="21">
    <location>
        <begin position="60"/>
        <end position="78"/>
    </location>
</feature>
<keyword evidence="11" id="KW-0378">Hydrolase</keyword>
<dbReference type="GO" id="GO:1990604">
    <property type="term" value="C:IRE1-TRAF2-ASK1 complex"/>
    <property type="evidence" value="ECO:0007669"/>
    <property type="project" value="TreeGrafter"/>
</dbReference>
<dbReference type="CDD" id="cd09769">
    <property type="entry name" value="Luminal_IRE1"/>
    <property type="match status" value="1"/>
</dbReference>
<gene>
    <name evidence="25" type="ORF">LELG_00852</name>
</gene>
<dbReference type="FunFam" id="3.30.200.20:FF:000443">
    <property type="entry name" value="Serine/threonine-protein kinase/endoribonuclease IRE1"/>
    <property type="match status" value="1"/>
</dbReference>
<evidence type="ECO:0000256" key="10">
    <source>
        <dbReference type="ARBA" id="ARBA00022777"/>
    </source>
</evidence>
<feature type="region of interest" description="Disordered" evidence="21">
    <location>
        <begin position="641"/>
        <end position="671"/>
    </location>
</feature>
<dbReference type="SUPFAM" id="SSF56112">
    <property type="entry name" value="Protein kinase-like (PK-like)"/>
    <property type="match status" value="1"/>
</dbReference>
<feature type="compositionally biased region" description="Polar residues" evidence="21">
    <location>
        <begin position="661"/>
        <end position="671"/>
    </location>
</feature>
<evidence type="ECO:0000256" key="11">
    <source>
        <dbReference type="ARBA" id="ARBA00022801"/>
    </source>
</evidence>
<dbReference type="GO" id="GO:0046872">
    <property type="term" value="F:metal ion binding"/>
    <property type="evidence" value="ECO:0007669"/>
    <property type="project" value="UniProtKB-KW"/>
</dbReference>
<dbReference type="SUPFAM" id="SSF50998">
    <property type="entry name" value="Quinoprotein alcohol dehydrogenase-like"/>
    <property type="match status" value="1"/>
</dbReference>
<dbReference type="GO" id="GO:0004674">
    <property type="term" value="F:protein serine/threonine kinase activity"/>
    <property type="evidence" value="ECO:0007669"/>
    <property type="project" value="UniProtKB-KW"/>
</dbReference>
<keyword evidence="12" id="KW-0067">ATP-binding</keyword>
<evidence type="ECO:0000256" key="4">
    <source>
        <dbReference type="ARBA" id="ARBA00022527"/>
    </source>
</evidence>
<feature type="compositionally biased region" description="Acidic residues" evidence="21">
    <location>
        <begin position="749"/>
        <end position="758"/>
    </location>
</feature>
<dbReference type="CDD" id="cd10422">
    <property type="entry name" value="RNase_Ire1"/>
    <property type="match status" value="1"/>
</dbReference>
<evidence type="ECO:0000256" key="1">
    <source>
        <dbReference type="ARBA" id="ARBA00001946"/>
    </source>
</evidence>
<evidence type="ECO:0000256" key="22">
    <source>
        <dbReference type="SAM" id="SignalP"/>
    </source>
</evidence>
<keyword evidence="26" id="KW-1185">Reference proteome</keyword>
<dbReference type="GeneID" id="5235836"/>
<dbReference type="OrthoDB" id="63989at2759"/>
<feature type="chain" id="PRO_5002681466" description="non-specific serine/threonine protein kinase" evidence="22">
    <location>
        <begin position="22"/>
        <end position="1286"/>
    </location>
</feature>
<dbReference type="GO" id="GO:0004521">
    <property type="term" value="F:RNA endonuclease activity"/>
    <property type="evidence" value="ECO:0007669"/>
    <property type="project" value="InterPro"/>
</dbReference>
<dbReference type="SMART" id="SM00220">
    <property type="entry name" value="S_TKc"/>
    <property type="match status" value="1"/>
</dbReference>
<dbReference type="PROSITE" id="PS50011">
    <property type="entry name" value="PROTEIN_KINASE_DOM"/>
    <property type="match status" value="1"/>
</dbReference>
<dbReference type="InterPro" id="IPR011047">
    <property type="entry name" value="Quinoprotein_ADH-like_sf"/>
</dbReference>
<evidence type="ECO:0000256" key="18">
    <source>
        <dbReference type="ARBA" id="ARBA00023268"/>
    </source>
</evidence>
<dbReference type="FunCoup" id="A5DU16">
    <property type="interactions" value="120"/>
</dbReference>
<dbReference type="Pfam" id="PF00069">
    <property type="entry name" value="Pkinase"/>
    <property type="match status" value="1"/>
</dbReference>
<keyword evidence="7" id="KW-0479">Metal-binding</keyword>
<dbReference type="InterPro" id="IPR011009">
    <property type="entry name" value="Kinase-like_dom_sf"/>
</dbReference>
<dbReference type="Gene3D" id="2.130.10.10">
    <property type="entry name" value="YVTN repeat-like/Quinoprotein amine dehydrogenase"/>
    <property type="match status" value="1"/>
</dbReference>
<keyword evidence="9" id="KW-0547">Nucleotide-binding</keyword>
<dbReference type="SMART" id="SM00580">
    <property type="entry name" value="PUG"/>
    <property type="match status" value="1"/>
</dbReference>
<dbReference type="STRING" id="379508.A5DU16"/>
<evidence type="ECO:0000313" key="25">
    <source>
        <dbReference type="EMBL" id="EDK42674.1"/>
    </source>
</evidence>
<dbReference type="InParanoid" id="A5DU16"/>
<evidence type="ECO:0000256" key="14">
    <source>
        <dbReference type="ARBA" id="ARBA00022989"/>
    </source>
</evidence>
<keyword evidence="16" id="KW-0325">Glycoprotein</keyword>
<dbReference type="Gene3D" id="3.30.200.20">
    <property type="entry name" value="Phosphorylase Kinase, domain 1"/>
    <property type="match status" value="1"/>
</dbReference>
<evidence type="ECO:0000256" key="12">
    <source>
        <dbReference type="ARBA" id="ARBA00022840"/>
    </source>
</evidence>
<dbReference type="InterPro" id="IPR015943">
    <property type="entry name" value="WD40/YVTN_repeat-like_dom_sf"/>
</dbReference>
<keyword evidence="17" id="KW-0834">Unfolded protein response</keyword>
<evidence type="ECO:0000256" key="2">
    <source>
        <dbReference type="ARBA" id="ARBA00004479"/>
    </source>
</evidence>
<dbReference type="InterPro" id="IPR000719">
    <property type="entry name" value="Prot_kinase_dom"/>
</dbReference>
<organism evidence="25 26">
    <name type="scientific">Lodderomyces elongisporus (strain ATCC 11503 / CBS 2605 / JCM 1781 / NBRC 1676 / NRRL YB-4239)</name>
    <name type="common">Yeast</name>
    <name type="synonym">Saccharomyces elongisporus</name>
    <dbReference type="NCBI Taxonomy" id="379508"/>
    <lineage>
        <taxon>Eukaryota</taxon>
        <taxon>Fungi</taxon>
        <taxon>Dikarya</taxon>
        <taxon>Ascomycota</taxon>
        <taxon>Saccharomycotina</taxon>
        <taxon>Pichiomycetes</taxon>
        <taxon>Debaryomycetaceae</taxon>
        <taxon>Candida/Lodderomyces clade</taxon>
        <taxon>Lodderomyces</taxon>
    </lineage>
</organism>
<dbReference type="SMART" id="SM00564">
    <property type="entry name" value="PQQ"/>
    <property type="match status" value="3"/>
</dbReference>
<dbReference type="Gene3D" id="1.10.510.10">
    <property type="entry name" value="Transferase(Phosphotransferase) domain 1"/>
    <property type="match status" value="1"/>
</dbReference>
<keyword evidence="15" id="KW-0472">Membrane</keyword>
<dbReference type="Pfam" id="PF06479">
    <property type="entry name" value="Ribonuc_2-5A"/>
    <property type="match status" value="1"/>
</dbReference>
<name>A5DU16_LODEL</name>
<sequence>MHIIPFLTSFISLILLSCVYCSPRRGEKANSNNIELAQNELIKPYSNLPRILLHQQPLDYQQQEEQQQHQNQPSLQPLGQQHQQHVLQNHDSNYRMSSLLPLQLRSIEDCELQDLLLISDINGNLHGLERGTGSLLWTLPIDEPLVKVQSNNSSENQTSAKSQTNILWFVEPYDDGTLFYFTPMYGLNKLPTSIKTLVMESPFSLSGDDKIYTGTRKTALYSLNIHTGEIKSSFGNRDEECPVPTSALPPRDAEDDTIMIGKTRYELSIHSKSNSNVVWNVTYSQWVPNNIDNDLIMQNQESLDKLYFTPFHDRSLLAINKDMGTPIWISKLPALAVNIFDVFHNAKQSKEYILLPHPLKVLNDLQVNEGTNRDMVFLNKTSDQDQWIAMSFNNYPTLIKSAPLSKYQAMLNSYYSGVGNSFKELFENYQLSANTPEVVEELISGIHRVVELSGDTAYQPISRFGTSEKNIKRIGDGSTESILDAERGRDKGNSDKSVPNIIDGIRFPAKVSTIGSEIIMLEPYQKDMDAVQNYDSIDSGQNTSINLSSGAILRRILEDLGVLLIILLLILTFGRSNKLVQKLFGDFRAPKDLELSEDDNSNSGDRMADVKQTIVIDASINPDAEVQNEAFTNEKNLRVDENGSSIKMEPSDKVLEDNENPGKSVSSMSTKTLAKKVRIVEPNETTIDNDFAKTTSEPKEYITANNANDKVQNTELEEQTTKKKRKRGSRGGKRGGKHINKNKTKSESDIEEEDDYEERDQSVEVEARRERKVGTRTGTGTGTGTGTSVDSGSGSGEEAYVNKDGEEVVSTKSLIKSVALPPTKTKKKLQIENNLIISDKILGYGSHGTVVFQGSFENRPVAVKRMLLDFYDVANHEVRLLQESDDHPNVIRYFCSQSSESEKFLYIALELCLCTLEDIIEKPQRFADLCIPKRNEILYQLASGLHYLHSLKIVHRDIKPQNILVADMKKTYQIKKNQSSSLSSSLGNENHEEHNNVRLLISDFGLCKKLDNDQSSFRATTQNAASGTSGWRAPELLLHHDLLEISPDSISSVHSAGGIMDPNISSSGKRLTKAIDIFSLGCVFFYILTNGSHPFGDRYLREGNIIKGEYDLSLLIQRCPNDKYESVDLISKLIDANPANRPNASVIMKHPLFWSNHKRLEFIIKVSDTVDRVNRKEPSALLDSLESHAAKVHNMDWRSALDQELVDNLGTYRMYGTEKLADLIRAIRNKCRHYDELPKSLQEKIGTFPDGFYKYFNDRFPHLLMELYYFAEQNLKDEYEYRLFYF</sequence>
<dbReference type="GO" id="GO:0070059">
    <property type="term" value="P:intrinsic apoptotic signaling pathway in response to endoplasmic reticulum stress"/>
    <property type="evidence" value="ECO:0007669"/>
    <property type="project" value="TreeGrafter"/>
</dbReference>
<protein>
    <recommendedName>
        <fullName evidence="3">non-specific serine/threonine protein kinase</fullName>
        <ecNumber evidence="3">2.7.11.1</ecNumber>
    </recommendedName>
</protein>
<keyword evidence="10" id="KW-0418">Kinase</keyword>
<proteinExistence type="predicted"/>
<dbReference type="Gene3D" id="1.20.1440.180">
    <property type="entry name" value="KEN domain"/>
    <property type="match status" value="1"/>
</dbReference>
<dbReference type="GO" id="GO:0051082">
    <property type="term" value="F:unfolded protein binding"/>
    <property type="evidence" value="ECO:0007669"/>
    <property type="project" value="TreeGrafter"/>
</dbReference>
<evidence type="ECO:0000256" key="8">
    <source>
        <dbReference type="ARBA" id="ARBA00022729"/>
    </source>
</evidence>
<feature type="region of interest" description="Disordered" evidence="21">
    <location>
        <begin position="60"/>
        <end position="84"/>
    </location>
</feature>
<evidence type="ECO:0000256" key="21">
    <source>
        <dbReference type="SAM" id="MobiDB-lite"/>
    </source>
</evidence>
<comment type="subcellular location">
    <subcellularLocation>
        <location evidence="2">Membrane</location>
        <topology evidence="2">Single-pass type I membrane protein</topology>
    </subcellularLocation>
</comment>
<evidence type="ECO:0000313" key="26">
    <source>
        <dbReference type="Proteomes" id="UP000001996"/>
    </source>
</evidence>
<dbReference type="VEuPathDB" id="FungiDB:LELG_00852"/>
<keyword evidence="18" id="KW-0511">Multifunctional enzyme</keyword>
<evidence type="ECO:0000256" key="13">
    <source>
        <dbReference type="ARBA" id="ARBA00022842"/>
    </source>
</evidence>
<keyword evidence="14" id="KW-1133">Transmembrane helix</keyword>
<keyword evidence="5" id="KW-0808">Transferase</keyword>
<dbReference type="OMA" id="IRYYCSE"/>
<evidence type="ECO:0000256" key="19">
    <source>
        <dbReference type="ARBA" id="ARBA00048659"/>
    </source>
</evidence>
<dbReference type="Proteomes" id="UP000001996">
    <property type="component" value="Unassembled WGS sequence"/>
</dbReference>
<comment type="cofactor">
    <cofactor evidence="1">
        <name>Mg(2+)</name>
        <dbReference type="ChEBI" id="CHEBI:18420"/>
    </cofactor>
</comment>
<dbReference type="KEGG" id="lel:PVL30_000820"/>
<dbReference type="PROSITE" id="PS00108">
    <property type="entry name" value="PROTEIN_KINASE_ST"/>
    <property type="match status" value="1"/>
</dbReference>
<evidence type="ECO:0000256" key="17">
    <source>
        <dbReference type="ARBA" id="ARBA00023230"/>
    </source>
</evidence>
<keyword evidence="6" id="KW-0812">Transmembrane</keyword>
<dbReference type="InterPro" id="IPR010513">
    <property type="entry name" value="KEN_dom"/>
</dbReference>
<evidence type="ECO:0000259" key="23">
    <source>
        <dbReference type="PROSITE" id="PS50011"/>
    </source>
</evidence>
<evidence type="ECO:0000259" key="24">
    <source>
        <dbReference type="PROSITE" id="PS51392"/>
    </source>
</evidence>
<dbReference type="PANTHER" id="PTHR13954">
    <property type="entry name" value="IRE1-RELATED"/>
    <property type="match status" value="1"/>
</dbReference>
<evidence type="ECO:0000256" key="5">
    <source>
        <dbReference type="ARBA" id="ARBA00022679"/>
    </source>
</evidence>
<evidence type="ECO:0000256" key="6">
    <source>
        <dbReference type="ARBA" id="ARBA00022692"/>
    </source>
</evidence>
<dbReference type="InterPro" id="IPR045133">
    <property type="entry name" value="IRE1/2-like"/>
</dbReference>
<evidence type="ECO:0000256" key="9">
    <source>
        <dbReference type="ARBA" id="ARBA00022741"/>
    </source>
</evidence>
<keyword evidence="8 22" id="KW-0732">Signal</keyword>
<comment type="catalytic activity">
    <reaction evidence="19">
        <text>L-threonyl-[protein] + ATP = O-phospho-L-threonyl-[protein] + ADP + H(+)</text>
        <dbReference type="Rhea" id="RHEA:46608"/>
        <dbReference type="Rhea" id="RHEA-COMP:11060"/>
        <dbReference type="Rhea" id="RHEA-COMP:11605"/>
        <dbReference type="ChEBI" id="CHEBI:15378"/>
        <dbReference type="ChEBI" id="CHEBI:30013"/>
        <dbReference type="ChEBI" id="CHEBI:30616"/>
        <dbReference type="ChEBI" id="CHEBI:61977"/>
        <dbReference type="ChEBI" id="CHEBI:456216"/>
        <dbReference type="EC" id="2.7.11.1"/>
    </reaction>
    <physiologicalReaction direction="left-to-right" evidence="19">
        <dbReference type="Rhea" id="RHEA:46609"/>
    </physiologicalReaction>
</comment>
<dbReference type="PANTHER" id="PTHR13954:SF6">
    <property type="entry name" value="NON-SPECIFIC SERINE_THREONINE PROTEIN KINASE"/>
    <property type="match status" value="1"/>
</dbReference>
<keyword evidence="13" id="KW-0460">Magnesium</keyword>
<reference evidence="25 26" key="1">
    <citation type="journal article" date="2009" name="Nature">
        <title>Evolution of pathogenicity and sexual reproduction in eight Candida genomes.</title>
        <authorList>
            <person name="Butler G."/>
            <person name="Rasmussen M.D."/>
            <person name="Lin M.F."/>
            <person name="Santos M.A."/>
            <person name="Sakthikumar S."/>
            <person name="Munro C.A."/>
            <person name="Rheinbay E."/>
            <person name="Grabherr M."/>
            <person name="Forche A."/>
            <person name="Reedy J.L."/>
            <person name="Agrafioti I."/>
            <person name="Arnaud M.B."/>
            <person name="Bates S."/>
            <person name="Brown A.J."/>
            <person name="Brunke S."/>
            <person name="Costanzo M.C."/>
            <person name="Fitzpatrick D.A."/>
            <person name="de Groot P.W."/>
            <person name="Harris D."/>
            <person name="Hoyer L.L."/>
            <person name="Hube B."/>
            <person name="Klis F.M."/>
            <person name="Kodira C."/>
            <person name="Lennard N."/>
            <person name="Logue M.E."/>
            <person name="Martin R."/>
            <person name="Neiman A.M."/>
            <person name="Nikolaou E."/>
            <person name="Quail M.A."/>
            <person name="Quinn J."/>
            <person name="Santos M.C."/>
            <person name="Schmitzberger F.F."/>
            <person name="Sherlock G."/>
            <person name="Shah P."/>
            <person name="Silverstein K.A."/>
            <person name="Skrzypek M.S."/>
            <person name="Soll D."/>
            <person name="Staggs R."/>
            <person name="Stansfield I."/>
            <person name="Stumpf M.P."/>
            <person name="Sudbery P.E."/>
            <person name="Srikantha T."/>
            <person name="Zeng Q."/>
            <person name="Berman J."/>
            <person name="Berriman M."/>
            <person name="Heitman J."/>
            <person name="Gow N.A."/>
            <person name="Lorenz M.C."/>
            <person name="Birren B.W."/>
            <person name="Kellis M."/>
            <person name="Cuomo C.A."/>
        </authorList>
    </citation>
    <scope>NUCLEOTIDE SEQUENCE [LARGE SCALE GENOMIC DNA]</scope>
    <source>
        <strain evidence="26">ATCC 11503 / BCRC 21390 / CBS 2605 / JCM 1781 / NBRC 1676 / NRRL YB-4239</strain>
    </source>
</reference>
<dbReference type="GO" id="GO:0005524">
    <property type="term" value="F:ATP binding"/>
    <property type="evidence" value="ECO:0007669"/>
    <property type="project" value="UniProtKB-KW"/>
</dbReference>
<feature type="region of interest" description="Disordered" evidence="21">
    <location>
        <begin position="688"/>
        <end position="804"/>
    </location>
</feature>
<comment type="catalytic activity">
    <reaction evidence="20">
        <text>L-seryl-[protein] + ATP = O-phospho-L-seryl-[protein] + ADP + H(+)</text>
        <dbReference type="Rhea" id="RHEA:17989"/>
        <dbReference type="Rhea" id="RHEA-COMP:9863"/>
        <dbReference type="Rhea" id="RHEA-COMP:11604"/>
        <dbReference type="ChEBI" id="CHEBI:15378"/>
        <dbReference type="ChEBI" id="CHEBI:29999"/>
        <dbReference type="ChEBI" id="CHEBI:30616"/>
        <dbReference type="ChEBI" id="CHEBI:83421"/>
        <dbReference type="ChEBI" id="CHEBI:456216"/>
        <dbReference type="EC" id="2.7.11.1"/>
    </reaction>
    <physiologicalReaction direction="left-to-right" evidence="20">
        <dbReference type="Rhea" id="RHEA:17990"/>
    </physiologicalReaction>
</comment>
<evidence type="ECO:0000256" key="16">
    <source>
        <dbReference type="ARBA" id="ARBA00023180"/>
    </source>
</evidence>
<evidence type="ECO:0000256" key="7">
    <source>
        <dbReference type="ARBA" id="ARBA00022723"/>
    </source>
</evidence>
<feature type="compositionally biased region" description="Basic and acidic residues" evidence="21">
    <location>
        <begin position="759"/>
        <end position="773"/>
    </location>
</feature>
<feature type="domain" description="Protein kinase" evidence="23">
    <location>
        <begin position="836"/>
        <end position="1153"/>
    </location>
</feature>
<evidence type="ECO:0000256" key="20">
    <source>
        <dbReference type="ARBA" id="ARBA00048977"/>
    </source>
</evidence>
<feature type="signal peptide" evidence="22">
    <location>
        <begin position="1"/>
        <end position="21"/>
    </location>
</feature>
<dbReference type="InterPro" id="IPR038357">
    <property type="entry name" value="KEN_sf"/>
</dbReference>
<dbReference type="eggNOG" id="KOG1027">
    <property type="taxonomic scope" value="Eukaryota"/>
</dbReference>
<dbReference type="EC" id="2.7.11.1" evidence="3"/>
<dbReference type="GO" id="GO:0006397">
    <property type="term" value="P:mRNA processing"/>
    <property type="evidence" value="ECO:0007669"/>
    <property type="project" value="InterPro"/>
</dbReference>
<evidence type="ECO:0000256" key="3">
    <source>
        <dbReference type="ARBA" id="ARBA00012513"/>
    </source>
</evidence>
<dbReference type="FunFam" id="1.10.510.10:FF:000572">
    <property type="entry name" value="Serine/threonine-protein kinase/endoribonuclease IRE1"/>
    <property type="match status" value="1"/>
</dbReference>
<dbReference type="GO" id="GO:0016787">
    <property type="term" value="F:hydrolase activity"/>
    <property type="evidence" value="ECO:0007669"/>
    <property type="project" value="UniProtKB-KW"/>
</dbReference>